<dbReference type="AlphaFoldDB" id="A0A9D1XFJ6"/>
<dbReference type="EMBL" id="DXEK01000185">
    <property type="protein sequence ID" value="HIX78151.1"/>
    <property type="molecule type" value="Genomic_DNA"/>
</dbReference>
<gene>
    <name evidence="5" type="ORF">H9734_11260</name>
</gene>
<reference evidence="5" key="1">
    <citation type="journal article" date="2021" name="PeerJ">
        <title>Extensive microbial diversity within the chicken gut microbiome revealed by metagenomics and culture.</title>
        <authorList>
            <person name="Gilroy R."/>
            <person name="Ravi A."/>
            <person name="Getino M."/>
            <person name="Pursley I."/>
            <person name="Horton D.L."/>
            <person name="Alikhan N.F."/>
            <person name="Baker D."/>
            <person name="Gharbi K."/>
            <person name="Hall N."/>
            <person name="Watson M."/>
            <person name="Adriaenssens E.M."/>
            <person name="Foster-Nyarko E."/>
            <person name="Jarju S."/>
            <person name="Secka A."/>
            <person name="Antonio M."/>
            <person name="Oren A."/>
            <person name="Chaudhuri R.R."/>
            <person name="La Ragione R."/>
            <person name="Hildebrand F."/>
            <person name="Pallen M.J."/>
        </authorList>
    </citation>
    <scope>NUCLEOTIDE SEQUENCE</scope>
    <source>
        <strain evidence="5">CHK183-1962</strain>
    </source>
</reference>
<dbReference type="PANTHER" id="PTHR43133:SF46">
    <property type="entry name" value="RNA POLYMERASE SIGMA-70 FACTOR ECF SUBFAMILY"/>
    <property type="match status" value="1"/>
</dbReference>
<sequence>MTKEKDRRYRALYDQYKADVFEYLLRLSGNNKETAEDLSQEVWIACFRNFDSLLSKEEEELQSWMYLMCRKKFLEELAGRYPEKEWIFDMLPDDPAARQAEEEMLTRLLLDGESETFSEEERLFLLCEIGKIPVDWVWGRDIKTDQTAPADHTAALERLEKILREKYADNHENGGRRQ</sequence>
<dbReference type="GO" id="GO:0016987">
    <property type="term" value="F:sigma factor activity"/>
    <property type="evidence" value="ECO:0007669"/>
    <property type="project" value="UniProtKB-KW"/>
</dbReference>
<dbReference type="SUPFAM" id="SSF88946">
    <property type="entry name" value="Sigma2 domain of RNA polymerase sigma factors"/>
    <property type="match status" value="1"/>
</dbReference>
<proteinExistence type="predicted"/>
<dbReference type="Pfam" id="PF04542">
    <property type="entry name" value="Sigma70_r2"/>
    <property type="match status" value="1"/>
</dbReference>
<evidence type="ECO:0000256" key="2">
    <source>
        <dbReference type="ARBA" id="ARBA00023082"/>
    </source>
</evidence>
<dbReference type="InterPro" id="IPR013325">
    <property type="entry name" value="RNA_pol_sigma_r2"/>
</dbReference>
<dbReference type="PANTHER" id="PTHR43133">
    <property type="entry name" value="RNA POLYMERASE ECF-TYPE SIGMA FACTO"/>
    <property type="match status" value="1"/>
</dbReference>
<evidence type="ECO:0000256" key="3">
    <source>
        <dbReference type="ARBA" id="ARBA00023163"/>
    </source>
</evidence>
<dbReference type="Proteomes" id="UP000886890">
    <property type="component" value="Unassembled WGS sequence"/>
</dbReference>
<organism evidence="5 6">
    <name type="scientific">Candidatus Fusicatenibacter merdavium</name>
    <dbReference type="NCBI Taxonomy" id="2838600"/>
    <lineage>
        <taxon>Bacteria</taxon>
        <taxon>Bacillati</taxon>
        <taxon>Bacillota</taxon>
        <taxon>Clostridia</taxon>
        <taxon>Lachnospirales</taxon>
        <taxon>Lachnospiraceae</taxon>
        <taxon>Fusicatenibacter</taxon>
    </lineage>
</organism>
<keyword evidence="3" id="KW-0804">Transcription</keyword>
<reference evidence="5" key="2">
    <citation type="submission" date="2021-04" db="EMBL/GenBank/DDBJ databases">
        <authorList>
            <person name="Gilroy R."/>
        </authorList>
    </citation>
    <scope>NUCLEOTIDE SEQUENCE</scope>
    <source>
        <strain evidence="5">CHK183-1962</strain>
    </source>
</reference>
<protein>
    <recommendedName>
        <fullName evidence="4">RNA polymerase sigma-70 region 2 domain-containing protein</fullName>
    </recommendedName>
</protein>
<dbReference type="GO" id="GO:0006352">
    <property type="term" value="P:DNA-templated transcription initiation"/>
    <property type="evidence" value="ECO:0007669"/>
    <property type="project" value="InterPro"/>
</dbReference>
<feature type="domain" description="RNA polymerase sigma-70 region 2" evidence="4">
    <location>
        <begin position="12"/>
        <end position="78"/>
    </location>
</feature>
<name>A0A9D1XFJ6_9FIRM</name>
<dbReference type="Gene3D" id="1.10.1740.10">
    <property type="match status" value="1"/>
</dbReference>
<evidence type="ECO:0000256" key="1">
    <source>
        <dbReference type="ARBA" id="ARBA00023015"/>
    </source>
</evidence>
<keyword evidence="1" id="KW-0805">Transcription regulation</keyword>
<evidence type="ECO:0000313" key="6">
    <source>
        <dbReference type="Proteomes" id="UP000886890"/>
    </source>
</evidence>
<dbReference type="InterPro" id="IPR007627">
    <property type="entry name" value="RNA_pol_sigma70_r2"/>
</dbReference>
<comment type="caution">
    <text evidence="5">The sequence shown here is derived from an EMBL/GenBank/DDBJ whole genome shotgun (WGS) entry which is preliminary data.</text>
</comment>
<evidence type="ECO:0000313" key="5">
    <source>
        <dbReference type="EMBL" id="HIX78151.1"/>
    </source>
</evidence>
<dbReference type="InterPro" id="IPR039425">
    <property type="entry name" value="RNA_pol_sigma-70-like"/>
</dbReference>
<evidence type="ECO:0000259" key="4">
    <source>
        <dbReference type="Pfam" id="PF04542"/>
    </source>
</evidence>
<accession>A0A9D1XFJ6</accession>
<keyword evidence="2" id="KW-0731">Sigma factor</keyword>